<dbReference type="GO" id="GO:0051721">
    <property type="term" value="F:protein phosphatase 2A binding"/>
    <property type="evidence" value="ECO:0007669"/>
    <property type="project" value="TreeGrafter"/>
</dbReference>
<name>A0A7D9CWD1_DEKBR</name>
<dbReference type="InterPro" id="IPR007304">
    <property type="entry name" value="TAP46-like"/>
</dbReference>
<protein>
    <submittedName>
        <fullName evidence="2">DEBR0S1_24784g1_1</fullName>
    </submittedName>
</protein>
<keyword evidence="3" id="KW-1185">Reference proteome</keyword>
<evidence type="ECO:0000313" key="3">
    <source>
        <dbReference type="Proteomes" id="UP000478008"/>
    </source>
</evidence>
<dbReference type="Proteomes" id="UP000478008">
    <property type="component" value="Unassembled WGS sequence"/>
</dbReference>
<dbReference type="EMBL" id="CABFWN010000001">
    <property type="protein sequence ID" value="VUG16753.1"/>
    <property type="molecule type" value="Genomic_DNA"/>
</dbReference>
<feature type="region of interest" description="Disordered" evidence="1">
    <location>
        <begin position="345"/>
        <end position="396"/>
    </location>
</feature>
<evidence type="ECO:0000313" key="2">
    <source>
        <dbReference type="EMBL" id="VUG16753.1"/>
    </source>
</evidence>
<dbReference type="PANTHER" id="PTHR10933">
    <property type="entry name" value="IMMUNOGLOBULIN-BINDING PROTEIN 1"/>
    <property type="match status" value="1"/>
</dbReference>
<feature type="compositionally biased region" description="Basic and acidic residues" evidence="1">
    <location>
        <begin position="366"/>
        <end position="385"/>
    </location>
</feature>
<dbReference type="GO" id="GO:0005829">
    <property type="term" value="C:cytosol"/>
    <property type="evidence" value="ECO:0007669"/>
    <property type="project" value="TreeGrafter"/>
</dbReference>
<reference evidence="2 3" key="1">
    <citation type="submission" date="2019-07" db="EMBL/GenBank/DDBJ databases">
        <authorList>
            <person name="Friedrich A."/>
            <person name="Schacherer J."/>
        </authorList>
    </citation>
    <scope>NUCLEOTIDE SEQUENCE [LARGE SCALE GENOMIC DNA]</scope>
</reference>
<accession>A0A7D9CWD1</accession>
<dbReference type="PANTHER" id="PTHR10933:SF9">
    <property type="entry name" value="IMMUNOGLOBULIN-BINDING PROTEIN 1"/>
    <property type="match status" value="1"/>
</dbReference>
<evidence type="ECO:0000256" key="1">
    <source>
        <dbReference type="SAM" id="MobiDB-lite"/>
    </source>
</evidence>
<organism evidence="2 3">
    <name type="scientific">Dekkera bruxellensis</name>
    <name type="common">Brettanomyces custersii</name>
    <dbReference type="NCBI Taxonomy" id="5007"/>
    <lineage>
        <taxon>Eukaryota</taxon>
        <taxon>Fungi</taxon>
        <taxon>Dikarya</taxon>
        <taxon>Ascomycota</taxon>
        <taxon>Saccharomycotina</taxon>
        <taxon>Pichiomycetes</taxon>
        <taxon>Pichiales</taxon>
        <taxon>Pichiaceae</taxon>
        <taxon>Brettanomyces</taxon>
    </lineage>
</organism>
<dbReference type="GO" id="GO:0009966">
    <property type="term" value="P:regulation of signal transduction"/>
    <property type="evidence" value="ECO:0007669"/>
    <property type="project" value="InterPro"/>
</dbReference>
<gene>
    <name evidence="2" type="primary">TAP42</name>
    <name evidence="2" type="ORF">DEBR0S1_24784G</name>
</gene>
<sequence length="396" mass="45671">MRDFCFTSFFSCPFNYHAVATKFEGSKTILKMSELKTQSLSKQFQVVVKRAENFSSESKPVPGESTFDSILKQLKDIQAKVKELQLFSSNESLDEVTTADIKYLAIYYYLASFIEQHGTFGVNGVPNKRVRFGMLTEANQLYLQFLQKLDDYGLLDKKQSKIMDTMKDSMHPQLSEIQVRDPTLRRASKIANYKHEKEFQKALNVLNDKEALESMDDENLRNIMIDQLKFDALKSFESLESNLMELQLLKNYIKQEIMSSGGEDNIRPKHVESNDRSFDKGFTDRLENLNKPVLSKNGRILRPFTIVPSHEKRDQLRQKVQGTGQELPTMTVEEFVNHELKNGGMVAKSNKNEANDATQNEDDYEAQDKETYRQREFDDFKDYHTKGSGNMKGNMG</sequence>
<dbReference type="Pfam" id="PF04177">
    <property type="entry name" value="TAP42"/>
    <property type="match status" value="1"/>
</dbReference>
<dbReference type="InterPro" id="IPR038511">
    <property type="entry name" value="TAP42/TAP46-like_sf"/>
</dbReference>
<dbReference type="AlphaFoldDB" id="A0A7D9CWD1"/>
<dbReference type="Gene3D" id="1.25.40.540">
    <property type="entry name" value="TAP42-like family"/>
    <property type="match status" value="1"/>
</dbReference>
<dbReference type="GO" id="GO:0035303">
    <property type="term" value="P:regulation of dephosphorylation"/>
    <property type="evidence" value="ECO:0007669"/>
    <property type="project" value="TreeGrafter"/>
</dbReference>
<proteinExistence type="predicted"/>